<protein>
    <recommendedName>
        <fullName evidence="7">tRNA (guanosine(18)-2'-O)-methyltransferase</fullName>
        <ecNumber evidence="7">2.1.1.34</ecNumber>
    </recommendedName>
    <alternativeName>
        <fullName evidence="7">tRNA [Gm18] methyltransferase</fullName>
    </alternativeName>
</protein>
<feature type="binding site" evidence="7">
    <location>
        <position position="99"/>
    </location>
    <ligand>
        <name>S-adenosyl-L-methionine</name>
        <dbReference type="ChEBI" id="CHEBI:59789"/>
    </ligand>
</feature>
<evidence type="ECO:0000256" key="4">
    <source>
        <dbReference type="ARBA" id="ARBA00022691"/>
    </source>
</evidence>
<dbReference type="HAMAP" id="MF_02060">
    <property type="entry name" value="tRNA_methyltr_TrmH"/>
    <property type="match status" value="1"/>
</dbReference>
<dbReference type="Proteomes" id="UP001501126">
    <property type="component" value="Unassembled WGS sequence"/>
</dbReference>
<evidence type="ECO:0000256" key="3">
    <source>
        <dbReference type="ARBA" id="ARBA00022679"/>
    </source>
</evidence>
<dbReference type="InterPro" id="IPR029026">
    <property type="entry name" value="tRNA_m1G_MTases_N"/>
</dbReference>
<dbReference type="GO" id="GO:0008168">
    <property type="term" value="F:methyltransferase activity"/>
    <property type="evidence" value="ECO:0007669"/>
    <property type="project" value="UniProtKB-KW"/>
</dbReference>
<evidence type="ECO:0000256" key="1">
    <source>
        <dbReference type="ARBA" id="ARBA00022555"/>
    </source>
</evidence>
<dbReference type="CDD" id="cd18092">
    <property type="entry name" value="SpoU-like_TrmH"/>
    <property type="match status" value="1"/>
</dbReference>
<keyword evidence="3 7" id="KW-0808">Transferase</keyword>
<evidence type="ECO:0000313" key="10">
    <source>
        <dbReference type="Proteomes" id="UP001501126"/>
    </source>
</evidence>
<comment type="caution">
    <text evidence="9">The sequence shown here is derived from an EMBL/GenBank/DDBJ whole genome shotgun (WGS) entry which is preliminary data.</text>
</comment>
<reference evidence="9 10" key="1">
    <citation type="journal article" date="2019" name="Int. J. Syst. Evol. Microbiol.">
        <title>The Global Catalogue of Microorganisms (GCM) 10K type strain sequencing project: providing services to taxonomists for standard genome sequencing and annotation.</title>
        <authorList>
            <consortium name="The Broad Institute Genomics Platform"/>
            <consortium name="The Broad Institute Genome Sequencing Center for Infectious Disease"/>
            <person name="Wu L."/>
            <person name="Ma J."/>
        </authorList>
    </citation>
    <scope>NUCLEOTIDE SEQUENCE [LARGE SCALE GENOMIC DNA]</scope>
    <source>
        <strain evidence="9 10">JCM 16083</strain>
    </source>
</reference>
<name>A0ABN1MQ34_9FLAO</name>
<dbReference type="Pfam" id="PF00588">
    <property type="entry name" value="SpoU_methylase"/>
    <property type="match status" value="1"/>
</dbReference>
<keyword evidence="6 7" id="KW-0694">RNA-binding</keyword>
<dbReference type="InterPro" id="IPR029028">
    <property type="entry name" value="Alpha/beta_knot_MTases"/>
</dbReference>
<evidence type="ECO:0000256" key="6">
    <source>
        <dbReference type="ARBA" id="ARBA00022884"/>
    </source>
</evidence>
<keyword evidence="10" id="KW-1185">Reference proteome</keyword>
<dbReference type="Gene3D" id="3.40.1280.10">
    <property type="match status" value="1"/>
</dbReference>
<organism evidence="9 10">
    <name type="scientific">Wandonia haliotis</name>
    <dbReference type="NCBI Taxonomy" id="574963"/>
    <lineage>
        <taxon>Bacteria</taxon>
        <taxon>Pseudomonadati</taxon>
        <taxon>Bacteroidota</taxon>
        <taxon>Flavobacteriia</taxon>
        <taxon>Flavobacteriales</taxon>
        <taxon>Crocinitomicaceae</taxon>
        <taxon>Wandonia</taxon>
    </lineage>
</organism>
<feature type="binding site" evidence="7">
    <location>
        <position position="141"/>
    </location>
    <ligand>
        <name>S-adenosyl-L-methionine</name>
        <dbReference type="ChEBI" id="CHEBI:59789"/>
    </ligand>
</feature>
<keyword evidence="5 7" id="KW-0819">tRNA processing</keyword>
<accession>A0ABN1MQ34</accession>
<keyword evidence="2 7" id="KW-0489">Methyltransferase</keyword>
<dbReference type="SUPFAM" id="SSF75217">
    <property type="entry name" value="alpha/beta knot"/>
    <property type="match status" value="1"/>
</dbReference>
<comment type="function">
    <text evidence="7">Catalyzes the 2'-O methylation of guanosine at position 18 in tRNA.</text>
</comment>
<sequence>MVSDNKRELIEKLAGLRTKHIAVVLENIYQSHNASAVVRSCDCFGVQDVHVIADKKKYEVNREVAMGAGKWVTTHHYKNQNTESCLNQLKKEGYRIIATSPYADKTLKTLDLSQPVALVFGTEKDGLSQQAIDLADETIRIPMYGFTESFNISVSAALSLNTLRDRLMDSDIAWQLTDEELIDLKTEWCRNILYRGEDVYEEVLRNVLTDN</sequence>
<dbReference type="EMBL" id="BAAAFH010000011">
    <property type="protein sequence ID" value="GAA0875388.1"/>
    <property type="molecule type" value="Genomic_DNA"/>
</dbReference>
<gene>
    <name evidence="7" type="primary">trmH</name>
    <name evidence="9" type="ORF">GCM10009118_17970</name>
</gene>
<dbReference type="InterPro" id="IPR001537">
    <property type="entry name" value="SpoU_MeTrfase"/>
</dbReference>
<evidence type="ECO:0000259" key="8">
    <source>
        <dbReference type="Pfam" id="PF00588"/>
    </source>
</evidence>
<evidence type="ECO:0000313" key="9">
    <source>
        <dbReference type="EMBL" id="GAA0875388.1"/>
    </source>
</evidence>
<dbReference type="GO" id="GO:0032259">
    <property type="term" value="P:methylation"/>
    <property type="evidence" value="ECO:0007669"/>
    <property type="project" value="UniProtKB-KW"/>
</dbReference>
<feature type="domain" description="tRNA/rRNA methyltransferase SpoU type" evidence="8">
    <location>
        <begin position="21"/>
        <end position="160"/>
    </location>
</feature>
<dbReference type="PANTHER" id="PTHR43453:SF1">
    <property type="entry name" value="TRNA_RRNA METHYLTRANSFERASE SPOU TYPE DOMAIN-CONTAINING PROTEIN"/>
    <property type="match status" value="1"/>
</dbReference>
<comment type="catalytic activity">
    <reaction evidence="7">
        <text>guanosine(18) in tRNA + S-adenosyl-L-methionine = 2'-O-methylguanosine(18) in tRNA + S-adenosyl-L-homocysteine + H(+)</text>
        <dbReference type="Rhea" id="RHEA:20077"/>
        <dbReference type="Rhea" id="RHEA-COMP:10190"/>
        <dbReference type="Rhea" id="RHEA-COMP:10192"/>
        <dbReference type="ChEBI" id="CHEBI:15378"/>
        <dbReference type="ChEBI" id="CHEBI:57856"/>
        <dbReference type="ChEBI" id="CHEBI:59789"/>
        <dbReference type="ChEBI" id="CHEBI:74269"/>
        <dbReference type="ChEBI" id="CHEBI:74445"/>
        <dbReference type="EC" id="2.1.1.34"/>
    </reaction>
</comment>
<dbReference type="EC" id="2.1.1.34" evidence="7"/>
<evidence type="ECO:0000256" key="2">
    <source>
        <dbReference type="ARBA" id="ARBA00022603"/>
    </source>
</evidence>
<comment type="similarity">
    <text evidence="7">Belongs to the class IV-like SAM-binding methyltransferase superfamily. RNA methyltransferase TrmH family.</text>
</comment>
<evidence type="ECO:0000256" key="5">
    <source>
        <dbReference type="ARBA" id="ARBA00022694"/>
    </source>
</evidence>
<dbReference type="PANTHER" id="PTHR43453">
    <property type="entry name" value="RRNA METHYLASE-LIKE"/>
    <property type="match status" value="1"/>
</dbReference>
<proteinExistence type="inferred from homology"/>
<keyword evidence="4 7" id="KW-0949">S-adenosyl-L-methionine</keyword>
<comment type="caution">
    <text evidence="7">Lacks conserved residue(s) required for the propagation of feature annotation.</text>
</comment>
<dbReference type="InterPro" id="IPR033671">
    <property type="entry name" value="TrmH"/>
</dbReference>
<evidence type="ECO:0000256" key="7">
    <source>
        <dbReference type="HAMAP-Rule" id="MF_02060"/>
    </source>
</evidence>
<keyword evidence="1 7" id="KW-0820">tRNA-binding</keyword>